<proteinExistence type="predicted"/>
<name>A0A194UUG6_CYTMA</name>
<organism evidence="2 3">
    <name type="scientific">Cytospora mali</name>
    <name type="common">Apple Valsa canker fungus</name>
    <name type="synonym">Valsa mali</name>
    <dbReference type="NCBI Taxonomy" id="578113"/>
    <lineage>
        <taxon>Eukaryota</taxon>
        <taxon>Fungi</taxon>
        <taxon>Dikarya</taxon>
        <taxon>Ascomycota</taxon>
        <taxon>Pezizomycotina</taxon>
        <taxon>Sordariomycetes</taxon>
        <taxon>Sordariomycetidae</taxon>
        <taxon>Diaporthales</taxon>
        <taxon>Cytosporaceae</taxon>
        <taxon>Cytospora</taxon>
    </lineage>
</organism>
<dbReference type="PANTHER" id="PTHR33112:SF16">
    <property type="entry name" value="HETEROKARYON INCOMPATIBILITY DOMAIN-CONTAINING PROTEIN"/>
    <property type="match status" value="1"/>
</dbReference>
<dbReference type="Pfam" id="PF06985">
    <property type="entry name" value="HET"/>
    <property type="match status" value="1"/>
</dbReference>
<accession>A0A194UUG6</accession>
<dbReference type="STRING" id="694573.A0A194UUG6"/>
<dbReference type="OrthoDB" id="5347061at2759"/>
<gene>
    <name evidence="2" type="ORF">VP1G_02805</name>
</gene>
<dbReference type="EMBL" id="KN714680">
    <property type="protein sequence ID" value="KUI55352.1"/>
    <property type="molecule type" value="Genomic_DNA"/>
</dbReference>
<dbReference type="InterPro" id="IPR010730">
    <property type="entry name" value="HET"/>
</dbReference>
<feature type="domain" description="Heterokaryon incompatibility" evidence="1">
    <location>
        <begin position="2"/>
        <end position="166"/>
    </location>
</feature>
<sequence>MALSHCWGPPSKRPIITTRENITNHIERIPFKVLSRTFQDAVDIVRELGQSYLWIDSLCIIQDDEEDWAREAALMADIYRESFCTISAHSSKDGDGGCRVNASDEAAEPLRYVDQDVGEYRIRLFETKTNEDKPALQWDVEYGDDLYKFRPYGSCPLRTRAWTLQERQLSVRSIHFSRSTLLWECLEMKGSTEVPHDVIRRYSEPLPLPLPAGELPSDISAVDQDRWYGMVEDYSSRFLTVESDKLPAMAGLAKNFQRDALKNGTYLAGLWKEFFPGALLWRVRRELQLGMPATTSYDIKAPSWSWACLDGEITYASQRVTMTDEEPPKAPLSRITLEGFSLGLTDSYLFRAPLKASIVVHGQITQATIRYTPSEPSEQDVYKRQLYSKDGDIVGFFYPDIMFEVQFLRGITCLGVCDEVYGSTDHPPEVKVTELDEFGDRIMGLALLPDINSPGTFRRIGLLRWLKNSMFEDAVSLNIKII</sequence>
<evidence type="ECO:0000259" key="1">
    <source>
        <dbReference type="Pfam" id="PF06985"/>
    </source>
</evidence>
<dbReference type="Proteomes" id="UP000078576">
    <property type="component" value="Unassembled WGS sequence"/>
</dbReference>
<protein>
    <recommendedName>
        <fullName evidence="1">Heterokaryon incompatibility domain-containing protein</fullName>
    </recommendedName>
</protein>
<evidence type="ECO:0000313" key="3">
    <source>
        <dbReference type="Proteomes" id="UP000078576"/>
    </source>
</evidence>
<reference evidence="3" key="1">
    <citation type="submission" date="2014-12" db="EMBL/GenBank/DDBJ databases">
        <title>Genome Sequence of Valsa Canker Pathogens Uncovers a Specific Adaption of Colonization on Woody Bark.</title>
        <authorList>
            <person name="Yin Z."/>
            <person name="Liu H."/>
            <person name="Gao X."/>
            <person name="Li Z."/>
            <person name="Song N."/>
            <person name="Ke X."/>
            <person name="Dai Q."/>
            <person name="Wu Y."/>
            <person name="Sun Y."/>
            <person name="Xu J.-R."/>
            <person name="Kang Z.K."/>
            <person name="Wang L."/>
            <person name="Huang L."/>
        </authorList>
    </citation>
    <scope>NUCLEOTIDE SEQUENCE [LARGE SCALE GENOMIC DNA]</scope>
    <source>
        <strain evidence="3">SXYL134</strain>
    </source>
</reference>
<evidence type="ECO:0000313" key="2">
    <source>
        <dbReference type="EMBL" id="KUI55352.1"/>
    </source>
</evidence>
<dbReference type="AlphaFoldDB" id="A0A194UUG6"/>
<dbReference type="PANTHER" id="PTHR33112">
    <property type="entry name" value="DOMAIN PROTEIN, PUTATIVE-RELATED"/>
    <property type="match status" value="1"/>
</dbReference>
<keyword evidence="3" id="KW-1185">Reference proteome</keyword>